<dbReference type="PANTHER" id="PTHR13939:SF0">
    <property type="entry name" value="NMN AMIDOHYDROLASE-LIKE PROTEIN YFAY"/>
    <property type="match status" value="1"/>
</dbReference>
<dbReference type="InterPro" id="IPR050101">
    <property type="entry name" value="CinA"/>
</dbReference>
<name>A0ABV9GZ34_9BURK</name>
<keyword evidence="3" id="KW-1185">Reference proteome</keyword>
<proteinExistence type="predicted"/>
<dbReference type="Proteomes" id="UP001595967">
    <property type="component" value="Unassembled WGS sequence"/>
</dbReference>
<gene>
    <name evidence="2" type="ORF">ACFO3A_14085</name>
</gene>
<evidence type="ECO:0000313" key="2">
    <source>
        <dbReference type="EMBL" id="MFC4623327.1"/>
    </source>
</evidence>
<dbReference type="RefSeq" id="WP_377727604.1">
    <property type="nucleotide sequence ID" value="NZ_JBHSEW010000015.1"/>
</dbReference>
<dbReference type="EMBL" id="JBHSEW010000015">
    <property type="protein sequence ID" value="MFC4623327.1"/>
    <property type="molecule type" value="Genomic_DNA"/>
</dbReference>
<accession>A0ABV9GZ34</accession>
<dbReference type="InterPro" id="IPR001453">
    <property type="entry name" value="MoaB/Mog_dom"/>
</dbReference>
<reference evidence="3" key="1">
    <citation type="journal article" date="2019" name="Int. J. Syst. Evol. Microbiol.">
        <title>The Global Catalogue of Microorganisms (GCM) 10K type strain sequencing project: providing services to taxonomists for standard genome sequencing and annotation.</title>
        <authorList>
            <consortium name="The Broad Institute Genomics Platform"/>
            <consortium name="The Broad Institute Genome Sequencing Center for Infectious Disease"/>
            <person name="Wu L."/>
            <person name="Ma J."/>
        </authorList>
    </citation>
    <scope>NUCLEOTIDE SEQUENCE [LARGE SCALE GENOMIC DNA]</scope>
    <source>
        <strain evidence="3">JCM 11650</strain>
    </source>
</reference>
<organism evidence="2 3">
    <name type="scientific">Comamonas nitrativorans</name>
    <dbReference type="NCBI Taxonomy" id="108437"/>
    <lineage>
        <taxon>Bacteria</taxon>
        <taxon>Pseudomonadati</taxon>
        <taxon>Pseudomonadota</taxon>
        <taxon>Betaproteobacteria</taxon>
        <taxon>Burkholderiales</taxon>
        <taxon>Comamonadaceae</taxon>
        <taxon>Comamonas</taxon>
    </lineage>
</organism>
<dbReference type="InterPro" id="IPR036425">
    <property type="entry name" value="MoaB/Mog-like_dom_sf"/>
</dbReference>
<dbReference type="PANTHER" id="PTHR13939">
    <property type="entry name" value="NICOTINAMIDE-NUCLEOTIDE AMIDOHYDROLASE PNCC"/>
    <property type="match status" value="1"/>
</dbReference>
<dbReference type="Gene3D" id="3.40.980.10">
    <property type="entry name" value="MoaB/Mog-like domain"/>
    <property type="match status" value="1"/>
</dbReference>
<comment type="caution">
    <text evidence="2">The sequence shown here is derived from an EMBL/GenBank/DDBJ whole genome shotgun (WGS) entry which is preliminary data.</text>
</comment>
<feature type="domain" description="MoaB/Mog" evidence="1">
    <location>
        <begin position="11"/>
        <end position="185"/>
    </location>
</feature>
<sequence>MPNTLPLARFGAIIIGDEILSGKRQDKHLPQLIALLAARGCSLAWAEYVGDERGRLTDVLRRATAGGDIVFSFGGIGATPDDHTRQCAAAALDVALQPHAQAQALITQRMQEMATEKGEVFQPERADNVQRLQMGVLPAGAQIIPNPFNRIPGFSCRGAQGAWLHCVPGFPVMAWPMVEWALDHHHRDLYQRHGHTERSIILFKAQESALTPLMEAVETAHPDIKVFSLPSVDHPEYGMHIELGVKGKTDAIAPAWQQLIEGLHLLGAQFGPELQRSI</sequence>
<protein>
    <submittedName>
        <fullName evidence="2">Competence/damage-inducible protein A</fullName>
    </submittedName>
</protein>
<dbReference type="Pfam" id="PF00994">
    <property type="entry name" value="MoCF_biosynth"/>
    <property type="match status" value="1"/>
</dbReference>
<dbReference type="SMART" id="SM00852">
    <property type="entry name" value="MoCF_biosynth"/>
    <property type="match status" value="1"/>
</dbReference>
<evidence type="ECO:0000259" key="1">
    <source>
        <dbReference type="SMART" id="SM00852"/>
    </source>
</evidence>
<dbReference type="SUPFAM" id="SSF53218">
    <property type="entry name" value="Molybdenum cofactor biosynthesis proteins"/>
    <property type="match status" value="1"/>
</dbReference>
<dbReference type="CDD" id="cd00885">
    <property type="entry name" value="cinA"/>
    <property type="match status" value="1"/>
</dbReference>
<evidence type="ECO:0000313" key="3">
    <source>
        <dbReference type="Proteomes" id="UP001595967"/>
    </source>
</evidence>